<dbReference type="Pfam" id="PF01740">
    <property type="entry name" value="STAS"/>
    <property type="match status" value="1"/>
</dbReference>
<sequence>MTTLNWDFVQKNDKIALRFFGELSRNTLLALWRRRASFLSEAKLNRSIIEWDLTEITRIDSAGFALLCDFLYTSQQLPNKTVCLVNPPQQLLTLADLANLSDWLTAFVEYH</sequence>
<protein>
    <submittedName>
        <fullName evidence="2">NTP-binding protein</fullName>
    </submittedName>
</protein>
<evidence type="ECO:0000313" key="3">
    <source>
        <dbReference type="Proteomes" id="UP000188481"/>
    </source>
</evidence>
<dbReference type="PANTHER" id="PTHR35849">
    <property type="entry name" value="BLR2341 PROTEIN"/>
    <property type="match status" value="1"/>
</dbReference>
<dbReference type="InterPro" id="IPR036513">
    <property type="entry name" value="STAS_dom_sf"/>
</dbReference>
<comment type="caution">
    <text evidence="2">The sequence shown here is derived from an EMBL/GenBank/DDBJ whole genome shotgun (WGS) entry which is preliminary data.</text>
</comment>
<evidence type="ECO:0000259" key="1">
    <source>
        <dbReference type="PROSITE" id="PS50801"/>
    </source>
</evidence>
<dbReference type="AlphaFoldDB" id="A0A1V3J2P8"/>
<name>A0A1V3J2P8_9PAST</name>
<dbReference type="PROSITE" id="PS50801">
    <property type="entry name" value="STAS"/>
    <property type="match status" value="1"/>
</dbReference>
<feature type="domain" description="STAS" evidence="1">
    <location>
        <begin position="4"/>
        <end position="111"/>
    </location>
</feature>
<dbReference type="RefSeq" id="WP_077542723.1">
    <property type="nucleotide sequence ID" value="NZ_MLHN01000016.1"/>
</dbReference>
<dbReference type="SUPFAM" id="SSF52091">
    <property type="entry name" value="SpoIIaa-like"/>
    <property type="match status" value="1"/>
</dbReference>
<organism evidence="2 3">
    <name type="scientific">Rodentibacter genomosp. 1</name>
    <dbReference type="NCBI Taxonomy" id="1908264"/>
    <lineage>
        <taxon>Bacteria</taxon>
        <taxon>Pseudomonadati</taxon>
        <taxon>Pseudomonadota</taxon>
        <taxon>Gammaproteobacteria</taxon>
        <taxon>Pasteurellales</taxon>
        <taxon>Pasteurellaceae</taxon>
        <taxon>Rodentibacter</taxon>
    </lineage>
</organism>
<dbReference type="Gene3D" id="3.30.750.24">
    <property type="entry name" value="STAS domain"/>
    <property type="match status" value="1"/>
</dbReference>
<dbReference type="InterPro" id="IPR052746">
    <property type="entry name" value="MlaB_ABC_Transporter"/>
</dbReference>
<dbReference type="EMBL" id="MLHN01000016">
    <property type="protein sequence ID" value="OOF49371.1"/>
    <property type="molecule type" value="Genomic_DNA"/>
</dbReference>
<dbReference type="InterPro" id="IPR002645">
    <property type="entry name" value="STAS_dom"/>
</dbReference>
<gene>
    <name evidence="2" type="ORF">BKK54_08735</name>
</gene>
<dbReference type="Proteomes" id="UP000188481">
    <property type="component" value="Unassembled WGS sequence"/>
</dbReference>
<evidence type="ECO:0000313" key="2">
    <source>
        <dbReference type="EMBL" id="OOF49371.1"/>
    </source>
</evidence>
<proteinExistence type="predicted"/>
<reference evidence="2 3" key="1">
    <citation type="submission" date="2016-10" db="EMBL/GenBank/DDBJ databases">
        <title>Rodentibacter gen. nov. and new species.</title>
        <authorList>
            <person name="Christensen H."/>
        </authorList>
    </citation>
    <scope>NUCLEOTIDE SEQUENCE [LARGE SCALE GENOMIC DNA]</scope>
    <source>
        <strain evidence="3">ppn416</strain>
    </source>
</reference>
<dbReference type="PANTHER" id="PTHR35849:SF1">
    <property type="entry name" value="INTERMEMBRANE PHOSPHOLIPID TRANSPORT SYSTEM BINDING PROTEIN MLAB"/>
    <property type="match status" value="1"/>
</dbReference>
<dbReference type="STRING" id="1908264.BKK54_08735"/>
<accession>A0A1V3J2P8</accession>
<keyword evidence="3" id="KW-1185">Reference proteome</keyword>